<dbReference type="Pfam" id="PF08447">
    <property type="entry name" value="PAS_3"/>
    <property type="match status" value="1"/>
</dbReference>
<dbReference type="PANTHER" id="PTHR24421:SF59">
    <property type="entry name" value="OXYGEN SENSOR HISTIDINE KINASE NREB"/>
    <property type="match status" value="1"/>
</dbReference>
<evidence type="ECO:0000256" key="5">
    <source>
        <dbReference type="SAM" id="Coils"/>
    </source>
</evidence>
<dbReference type="GO" id="GO:0046983">
    <property type="term" value="F:protein dimerization activity"/>
    <property type="evidence" value="ECO:0007669"/>
    <property type="project" value="InterPro"/>
</dbReference>
<dbReference type="SMART" id="SM00387">
    <property type="entry name" value="HATPase_c"/>
    <property type="match status" value="1"/>
</dbReference>
<keyword evidence="3" id="KW-0902">Two-component regulatory system</keyword>
<dbReference type="NCBIfam" id="TIGR00229">
    <property type="entry name" value="sensory_box"/>
    <property type="match status" value="1"/>
</dbReference>
<dbReference type="InterPro" id="IPR050482">
    <property type="entry name" value="Sensor_HK_TwoCompSys"/>
</dbReference>
<dbReference type="SMART" id="SM00448">
    <property type="entry name" value="REC"/>
    <property type="match status" value="1"/>
</dbReference>
<dbReference type="CDD" id="cd00156">
    <property type="entry name" value="REC"/>
    <property type="match status" value="1"/>
</dbReference>
<evidence type="ECO:0000259" key="6">
    <source>
        <dbReference type="PROSITE" id="PS50109"/>
    </source>
</evidence>
<sequence length="494" mass="55479">MPSQTRPAALRVLFIEDDENDALLLARYLKAQGYLLDSRRVSRLDDLRAALLSGAWDVVIADYVLPGFTAVEALALTQEVQEELPFIVVSGNMDEATACAMMHAGTQDYLHKDRLDRLAPVIERERREARIRHERHAAREAARVSEERFHLLAANVPGVLFQLHPEADGGLYFSYISEACRMLLGVDAFSLLDTPHTLQQMIVEDDCERFLHTLQQAAERHATLNWEGRILLPAGESKWVNLRCSPRRDISGTQLWEGVMWNITHSKKTEEELIASRAQLAELSEHLQRAKEEERDRIARDIHDVLNGTLVGIKISVKQLANKHATDGPLQTKVRFIEHMLDEAIATTGRVARELRPGILKEFGLAAAIESYAEDYMHIAGIPCAVLCADHDIEAEEDTALALFRTYQQALTNVSKHARASRIEVRLTQEYDELVLEVSDDGCGLTPADLNKPKSFGLRGIRERLKVLGGSMELRSRQPQGTSVILRAPTGIRR</sequence>
<evidence type="ECO:0000256" key="1">
    <source>
        <dbReference type="ARBA" id="ARBA00022679"/>
    </source>
</evidence>
<dbReference type="Gene3D" id="3.30.450.20">
    <property type="entry name" value="PAS domain"/>
    <property type="match status" value="1"/>
</dbReference>
<dbReference type="SUPFAM" id="SSF55785">
    <property type="entry name" value="PYP-like sensor domain (PAS domain)"/>
    <property type="match status" value="1"/>
</dbReference>
<dbReference type="InterPro" id="IPR005467">
    <property type="entry name" value="His_kinase_dom"/>
</dbReference>
<reference evidence="10 11" key="2">
    <citation type="submission" date="2017-07" db="EMBL/GenBank/DDBJ databases">
        <title>Candidatus Dactylopiibacterium carminicum, a nitrogen-fixing symbiont of the cochineal insect Dactylopius coccus and Dactylopius opuntiae (Hemiptera: Coccoidea: Dactylopiidae).</title>
        <authorList>
            <person name="Vera A."/>
        </authorList>
    </citation>
    <scope>NUCLEOTIDE SEQUENCE [LARGE SCALE GENOMIC DNA]</scope>
    <source>
        <strain evidence="10 11">NFDCM</strain>
    </source>
</reference>
<dbReference type="RefSeq" id="WP_095524997.1">
    <property type="nucleotide sequence ID" value="NZ_MDUX01000037.1"/>
</dbReference>
<dbReference type="InterPro" id="IPR011712">
    <property type="entry name" value="Sig_transdc_His_kin_sub3_dim/P"/>
</dbReference>
<accession>A0A272ERE5</accession>
<gene>
    <name evidence="9" type="ORF">BGI27_11340</name>
    <name evidence="10" type="ORF">CGU29_10635</name>
</gene>
<evidence type="ECO:0000259" key="7">
    <source>
        <dbReference type="PROSITE" id="PS50110"/>
    </source>
</evidence>
<keyword evidence="12" id="KW-1185">Reference proteome</keyword>
<reference evidence="9 12" key="1">
    <citation type="submission" date="2016-08" db="EMBL/GenBank/DDBJ databases">
        <title>Candidatus Dactylopiibacterium carminicum genome sequence.</title>
        <authorList>
            <person name="Ramirez-Puebla S.T."/>
            <person name="Ormeno-Orrillo E."/>
            <person name="Vera-Ponce De Leon A."/>
            <person name="Luis L."/>
            <person name="Sanchez-Flores A."/>
            <person name="Monica R."/>
            <person name="Martinez-Romero E."/>
        </authorList>
    </citation>
    <scope>NUCLEOTIDE SEQUENCE [LARGE SCALE GENOMIC DNA]</scope>
    <source>
        <strain evidence="9">END1</strain>
    </source>
</reference>
<comment type="caution">
    <text evidence="10">The sequence shown here is derived from an EMBL/GenBank/DDBJ whole genome shotgun (WGS) entry which is preliminary data.</text>
</comment>
<dbReference type="GO" id="GO:0000155">
    <property type="term" value="F:phosphorelay sensor kinase activity"/>
    <property type="evidence" value="ECO:0007669"/>
    <property type="project" value="InterPro"/>
</dbReference>
<keyword evidence="4" id="KW-0597">Phosphoprotein</keyword>
<dbReference type="InterPro" id="IPR013655">
    <property type="entry name" value="PAS_fold_3"/>
</dbReference>
<proteinExistence type="predicted"/>
<evidence type="ECO:0000313" key="9">
    <source>
        <dbReference type="EMBL" id="KAF7598786.1"/>
    </source>
</evidence>
<keyword evidence="5" id="KW-0175">Coiled coil</keyword>
<dbReference type="Proteomes" id="UP000623509">
    <property type="component" value="Unassembled WGS sequence"/>
</dbReference>
<dbReference type="InterPro" id="IPR035965">
    <property type="entry name" value="PAS-like_dom_sf"/>
</dbReference>
<dbReference type="AlphaFoldDB" id="A0A272ERE5"/>
<dbReference type="SUPFAM" id="SSF55874">
    <property type="entry name" value="ATPase domain of HSP90 chaperone/DNA topoisomerase II/histidine kinase"/>
    <property type="match status" value="1"/>
</dbReference>
<name>A0A272ERE5_9RHOO</name>
<dbReference type="InterPro" id="IPR036890">
    <property type="entry name" value="HATPase_C_sf"/>
</dbReference>
<dbReference type="Pfam" id="PF07730">
    <property type="entry name" value="HisKA_3"/>
    <property type="match status" value="1"/>
</dbReference>
<evidence type="ECO:0000259" key="8">
    <source>
        <dbReference type="PROSITE" id="PS50113"/>
    </source>
</evidence>
<dbReference type="SUPFAM" id="SSF52172">
    <property type="entry name" value="CheY-like"/>
    <property type="match status" value="1"/>
</dbReference>
<feature type="coiled-coil region" evidence="5">
    <location>
        <begin position="266"/>
        <end position="297"/>
    </location>
</feature>
<dbReference type="Pfam" id="PF02518">
    <property type="entry name" value="HATPase_c"/>
    <property type="match status" value="1"/>
</dbReference>
<organism evidence="10 11">
    <name type="scientific">Candidatus Dactylopiibacterium carminicum</name>
    <dbReference type="NCBI Taxonomy" id="857335"/>
    <lineage>
        <taxon>Bacteria</taxon>
        <taxon>Pseudomonadati</taxon>
        <taxon>Pseudomonadota</taxon>
        <taxon>Betaproteobacteria</taxon>
        <taxon>Rhodocyclales</taxon>
        <taxon>Rhodocyclaceae</taxon>
        <taxon>Candidatus Dactylopiibacterium</taxon>
    </lineage>
</organism>
<evidence type="ECO:0000313" key="10">
    <source>
        <dbReference type="EMBL" id="PAS92687.1"/>
    </source>
</evidence>
<evidence type="ECO:0000313" key="11">
    <source>
        <dbReference type="Proteomes" id="UP000216107"/>
    </source>
</evidence>
<protein>
    <submittedName>
        <fullName evidence="10">Histidine kinase</fullName>
    </submittedName>
</protein>
<dbReference type="InterPro" id="IPR003594">
    <property type="entry name" value="HATPase_dom"/>
</dbReference>
<dbReference type="Gene3D" id="1.20.5.1930">
    <property type="match status" value="1"/>
</dbReference>
<dbReference type="EMBL" id="MDUX01000037">
    <property type="protein sequence ID" value="KAF7598786.1"/>
    <property type="molecule type" value="Genomic_DNA"/>
</dbReference>
<feature type="modified residue" description="4-aspartylphosphate" evidence="4">
    <location>
        <position position="62"/>
    </location>
</feature>
<dbReference type="InterPro" id="IPR000700">
    <property type="entry name" value="PAS-assoc_C"/>
</dbReference>
<dbReference type="Gene3D" id="3.30.565.10">
    <property type="entry name" value="Histidine kinase-like ATPase, C-terminal domain"/>
    <property type="match status" value="1"/>
</dbReference>
<dbReference type="InterPro" id="IPR011006">
    <property type="entry name" value="CheY-like_superfamily"/>
</dbReference>
<evidence type="ECO:0000313" key="12">
    <source>
        <dbReference type="Proteomes" id="UP000623509"/>
    </source>
</evidence>
<feature type="domain" description="Histidine kinase" evidence="6">
    <location>
        <begin position="403"/>
        <end position="492"/>
    </location>
</feature>
<dbReference type="PROSITE" id="PS50113">
    <property type="entry name" value="PAC"/>
    <property type="match status" value="1"/>
</dbReference>
<evidence type="ECO:0000256" key="3">
    <source>
        <dbReference type="ARBA" id="ARBA00023012"/>
    </source>
</evidence>
<dbReference type="OrthoDB" id="9813412at2"/>
<dbReference type="PROSITE" id="PS50109">
    <property type="entry name" value="HIS_KIN"/>
    <property type="match status" value="1"/>
</dbReference>
<keyword evidence="1" id="KW-0808">Transferase</keyword>
<dbReference type="InterPro" id="IPR001789">
    <property type="entry name" value="Sig_transdc_resp-reg_receiver"/>
</dbReference>
<dbReference type="Gene3D" id="3.40.50.2300">
    <property type="match status" value="1"/>
</dbReference>
<dbReference type="GO" id="GO:0016020">
    <property type="term" value="C:membrane"/>
    <property type="evidence" value="ECO:0007669"/>
    <property type="project" value="InterPro"/>
</dbReference>
<dbReference type="CDD" id="cd00130">
    <property type="entry name" value="PAS"/>
    <property type="match status" value="1"/>
</dbReference>
<keyword evidence="2 10" id="KW-0418">Kinase</keyword>
<feature type="domain" description="PAC" evidence="8">
    <location>
        <begin position="224"/>
        <end position="275"/>
    </location>
</feature>
<evidence type="ECO:0000256" key="4">
    <source>
        <dbReference type="PROSITE-ProRule" id="PRU00169"/>
    </source>
</evidence>
<dbReference type="Pfam" id="PF00072">
    <property type="entry name" value="Response_reg"/>
    <property type="match status" value="1"/>
</dbReference>
<dbReference type="PANTHER" id="PTHR24421">
    <property type="entry name" value="NITRATE/NITRITE SENSOR PROTEIN NARX-RELATED"/>
    <property type="match status" value="1"/>
</dbReference>
<dbReference type="CDD" id="cd16917">
    <property type="entry name" value="HATPase_UhpB-NarQ-NarX-like"/>
    <property type="match status" value="1"/>
</dbReference>
<dbReference type="PROSITE" id="PS50110">
    <property type="entry name" value="RESPONSE_REGULATORY"/>
    <property type="match status" value="1"/>
</dbReference>
<feature type="domain" description="Response regulatory" evidence="7">
    <location>
        <begin position="11"/>
        <end position="127"/>
    </location>
</feature>
<evidence type="ECO:0000256" key="2">
    <source>
        <dbReference type="ARBA" id="ARBA00022777"/>
    </source>
</evidence>
<dbReference type="Proteomes" id="UP000216107">
    <property type="component" value="Unassembled WGS sequence"/>
</dbReference>
<dbReference type="EMBL" id="NMRN01000032">
    <property type="protein sequence ID" value="PAS92687.1"/>
    <property type="molecule type" value="Genomic_DNA"/>
</dbReference>
<dbReference type="InterPro" id="IPR000014">
    <property type="entry name" value="PAS"/>
</dbReference>